<dbReference type="EMBL" id="DXAN01000025">
    <property type="protein sequence ID" value="HJA09048.1"/>
    <property type="molecule type" value="Genomic_DNA"/>
</dbReference>
<dbReference type="AlphaFoldDB" id="A0A9D2KMY6"/>
<organism evidence="1 2">
    <name type="scientific">Candidatus Mailhella merdigallinarum</name>
    <dbReference type="NCBI Taxonomy" id="2838658"/>
    <lineage>
        <taxon>Bacteria</taxon>
        <taxon>Pseudomonadati</taxon>
        <taxon>Thermodesulfobacteriota</taxon>
        <taxon>Desulfovibrionia</taxon>
        <taxon>Desulfovibrionales</taxon>
        <taxon>Desulfovibrionaceae</taxon>
        <taxon>Mailhella</taxon>
    </lineage>
</organism>
<gene>
    <name evidence="1" type="ORF">H9962_07660</name>
</gene>
<dbReference type="InterPro" id="IPR016181">
    <property type="entry name" value="Acyl_CoA_acyltransferase"/>
</dbReference>
<dbReference type="SUPFAM" id="SSF55729">
    <property type="entry name" value="Acyl-CoA N-acyltransferases (Nat)"/>
    <property type="match status" value="1"/>
</dbReference>
<reference evidence="1" key="2">
    <citation type="submission" date="2021-04" db="EMBL/GenBank/DDBJ databases">
        <authorList>
            <person name="Gilroy R."/>
        </authorList>
    </citation>
    <scope>NUCLEOTIDE SEQUENCE</scope>
    <source>
        <strain evidence="1">CHK186-16707</strain>
    </source>
</reference>
<reference evidence="1" key="1">
    <citation type="journal article" date="2021" name="PeerJ">
        <title>Extensive microbial diversity within the chicken gut microbiome revealed by metagenomics and culture.</title>
        <authorList>
            <person name="Gilroy R."/>
            <person name="Ravi A."/>
            <person name="Getino M."/>
            <person name="Pursley I."/>
            <person name="Horton D.L."/>
            <person name="Alikhan N.F."/>
            <person name="Baker D."/>
            <person name="Gharbi K."/>
            <person name="Hall N."/>
            <person name="Watson M."/>
            <person name="Adriaenssens E.M."/>
            <person name="Foster-Nyarko E."/>
            <person name="Jarju S."/>
            <person name="Secka A."/>
            <person name="Antonio M."/>
            <person name="Oren A."/>
            <person name="Chaudhuri R.R."/>
            <person name="La Ragione R."/>
            <person name="Hildebrand F."/>
            <person name="Pallen M.J."/>
        </authorList>
    </citation>
    <scope>NUCLEOTIDE SEQUENCE</scope>
    <source>
        <strain evidence="1">CHK186-16707</strain>
    </source>
</reference>
<dbReference type="Gene3D" id="3.40.630.30">
    <property type="match status" value="1"/>
</dbReference>
<proteinExistence type="predicted"/>
<sequence length="187" mass="20757">MKHAIVYLDAKRPEVPGLLAGVFDRMVAEGLLSRVFYDGSVQNGEQFLAEVLRPGSLPFAIMAGDEVACFTWLNSIEGRAARGHFVFFRKFWGRKTSVPIGRRYFRYALSRRDADGYLFDCIVGVTPRDNPLSWKFALECGCDMVGTIPAYLYMADTRTSVDAVAVAATREGMGVHDGEVTEAVWDA</sequence>
<comment type="caution">
    <text evidence="1">The sequence shown here is derived from an EMBL/GenBank/DDBJ whole genome shotgun (WGS) entry which is preliminary data.</text>
</comment>
<dbReference type="Proteomes" id="UP000824225">
    <property type="component" value="Unassembled WGS sequence"/>
</dbReference>
<accession>A0A9D2KMY6</accession>
<name>A0A9D2KMY6_9BACT</name>
<protein>
    <submittedName>
        <fullName evidence="1">Uncharacterized protein</fullName>
    </submittedName>
</protein>
<evidence type="ECO:0000313" key="1">
    <source>
        <dbReference type="EMBL" id="HJA09048.1"/>
    </source>
</evidence>
<evidence type="ECO:0000313" key="2">
    <source>
        <dbReference type="Proteomes" id="UP000824225"/>
    </source>
</evidence>